<dbReference type="InterPro" id="IPR002775">
    <property type="entry name" value="DNA/RNA-bd_Alba-like"/>
</dbReference>
<dbReference type="HOGENOM" id="CLU_057902_0_0_1"/>
<protein>
    <recommendedName>
        <fullName evidence="2">DNA/RNA-binding protein Alba-like domain-containing protein</fullName>
    </recommendedName>
</protein>
<dbReference type="VEuPathDB" id="FungiDB:GGTG_13805"/>
<keyword evidence="5" id="KW-1185">Reference proteome</keyword>
<reference evidence="4" key="5">
    <citation type="submission" date="2018-04" db="UniProtKB">
        <authorList>
            <consortium name="EnsemblFungi"/>
        </authorList>
    </citation>
    <scope>IDENTIFICATION</scope>
    <source>
        <strain evidence="4">R3-111a-1</strain>
    </source>
</reference>
<feature type="region of interest" description="Disordered" evidence="1">
    <location>
        <begin position="155"/>
        <end position="188"/>
    </location>
</feature>
<dbReference type="GeneID" id="20354263"/>
<feature type="compositionally biased region" description="Basic and acidic residues" evidence="1">
    <location>
        <begin position="159"/>
        <end position="177"/>
    </location>
</feature>
<evidence type="ECO:0000259" key="2">
    <source>
        <dbReference type="Pfam" id="PF01918"/>
    </source>
</evidence>
<evidence type="ECO:0000313" key="3">
    <source>
        <dbReference type="EMBL" id="EJT68628.1"/>
    </source>
</evidence>
<feature type="region of interest" description="Disordered" evidence="1">
    <location>
        <begin position="17"/>
        <end position="49"/>
    </location>
</feature>
<accession>J3PJW4</accession>
<evidence type="ECO:0000313" key="5">
    <source>
        <dbReference type="Proteomes" id="UP000006039"/>
    </source>
</evidence>
<gene>
    <name evidence="4" type="primary">20354263</name>
    <name evidence="3" type="ORF">GGTG_13805</name>
</gene>
<sequence>MAMSVMPSTMSALVKRKLNPQSGPDAANKRQRVGNTGPQPAPGLPSEPHESLLMELRPKYDVATFSVISSTSIAKRIDQILAHLGRFHPIDMAVLPGVVLMHARSRDAAKMVSVTELVRRRIHDGGQKWYQYNRVYEVEVGMPEEDTVIEETVVLGAHRTNDQTTRSRGDGDSDGRLDGSPADSTPSVFERAVLGQPKSGQALYMSIFLSRVPISELRAKPFITAQSNSDSIDQQRRRQY</sequence>
<organism evidence="3">
    <name type="scientific">Gaeumannomyces tritici (strain R3-111a-1)</name>
    <name type="common">Wheat and barley take-all root rot fungus</name>
    <name type="synonym">Gaeumannomyces graminis var. tritici</name>
    <dbReference type="NCBI Taxonomy" id="644352"/>
    <lineage>
        <taxon>Eukaryota</taxon>
        <taxon>Fungi</taxon>
        <taxon>Dikarya</taxon>
        <taxon>Ascomycota</taxon>
        <taxon>Pezizomycotina</taxon>
        <taxon>Sordariomycetes</taxon>
        <taxon>Sordariomycetidae</taxon>
        <taxon>Magnaporthales</taxon>
        <taxon>Magnaporthaceae</taxon>
        <taxon>Gaeumannomyces</taxon>
    </lineage>
</organism>
<dbReference type="RefSeq" id="XP_009229990.1">
    <property type="nucleotide sequence ID" value="XM_009231726.1"/>
</dbReference>
<proteinExistence type="predicted"/>
<name>J3PJW4_GAET3</name>
<reference evidence="3" key="2">
    <citation type="submission" date="2010-07" db="EMBL/GenBank/DDBJ databases">
        <authorList>
            <consortium name="The Broad Institute Genome Sequencing Platform"/>
            <consortium name="Broad Institute Genome Sequencing Center for Infectious Disease"/>
            <person name="Ma L.-J."/>
            <person name="Dead R."/>
            <person name="Young S."/>
            <person name="Zeng Q."/>
            <person name="Koehrsen M."/>
            <person name="Alvarado L."/>
            <person name="Berlin A."/>
            <person name="Chapman S.B."/>
            <person name="Chen Z."/>
            <person name="Freedman E."/>
            <person name="Gellesch M."/>
            <person name="Goldberg J."/>
            <person name="Griggs A."/>
            <person name="Gujja S."/>
            <person name="Heilman E.R."/>
            <person name="Heiman D."/>
            <person name="Hepburn T."/>
            <person name="Howarth C."/>
            <person name="Jen D."/>
            <person name="Larson L."/>
            <person name="Mehta T."/>
            <person name="Neiman D."/>
            <person name="Pearson M."/>
            <person name="Roberts A."/>
            <person name="Saif S."/>
            <person name="Shea T."/>
            <person name="Shenoy N."/>
            <person name="Sisk P."/>
            <person name="Stolte C."/>
            <person name="Sykes S."/>
            <person name="Walk T."/>
            <person name="White J."/>
            <person name="Yandava C."/>
            <person name="Haas B."/>
            <person name="Nusbaum C."/>
            <person name="Birren B."/>
        </authorList>
    </citation>
    <scope>NUCLEOTIDE SEQUENCE</scope>
    <source>
        <strain evidence="3">R3-111a-1</strain>
    </source>
</reference>
<reference evidence="4" key="4">
    <citation type="journal article" date="2015" name="G3 (Bethesda)">
        <title>Genome sequences of three phytopathogenic species of the Magnaporthaceae family of fungi.</title>
        <authorList>
            <person name="Okagaki L.H."/>
            <person name="Nunes C.C."/>
            <person name="Sailsbery J."/>
            <person name="Clay B."/>
            <person name="Brown D."/>
            <person name="John T."/>
            <person name="Oh Y."/>
            <person name="Young N."/>
            <person name="Fitzgerald M."/>
            <person name="Haas B.J."/>
            <person name="Zeng Q."/>
            <person name="Young S."/>
            <person name="Adiconis X."/>
            <person name="Fan L."/>
            <person name="Levin J.Z."/>
            <person name="Mitchell T.K."/>
            <person name="Okubara P.A."/>
            <person name="Farman M.L."/>
            <person name="Kohn L.M."/>
            <person name="Birren B."/>
            <person name="Ma L.-J."/>
            <person name="Dean R.A."/>
        </authorList>
    </citation>
    <scope>NUCLEOTIDE SEQUENCE</scope>
    <source>
        <strain evidence="4">R3-111a-1</strain>
    </source>
</reference>
<dbReference type="Proteomes" id="UP000006039">
    <property type="component" value="Unassembled WGS sequence"/>
</dbReference>
<dbReference type="eggNOG" id="ENOG502SW4P">
    <property type="taxonomic scope" value="Eukaryota"/>
</dbReference>
<dbReference type="EnsemblFungi" id="EJT68628">
    <property type="protein sequence ID" value="EJT68628"/>
    <property type="gene ID" value="GGTG_13805"/>
</dbReference>
<reference evidence="3" key="3">
    <citation type="submission" date="2010-09" db="EMBL/GenBank/DDBJ databases">
        <title>Annotation of Gaeumannomyces graminis var. tritici R3-111a-1.</title>
        <authorList>
            <consortium name="The Broad Institute Genome Sequencing Platform"/>
            <person name="Ma L.-J."/>
            <person name="Dead R."/>
            <person name="Young S.K."/>
            <person name="Zeng Q."/>
            <person name="Gargeya S."/>
            <person name="Fitzgerald M."/>
            <person name="Haas B."/>
            <person name="Abouelleil A."/>
            <person name="Alvarado L."/>
            <person name="Arachchi H.M."/>
            <person name="Berlin A."/>
            <person name="Brown A."/>
            <person name="Chapman S.B."/>
            <person name="Chen Z."/>
            <person name="Dunbar C."/>
            <person name="Freedman E."/>
            <person name="Gearin G."/>
            <person name="Gellesch M."/>
            <person name="Goldberg J."/>
            <person name="Griggs A."/>
            <person name="Gujja S."/>
            <person name="Heiman D."/>
            <person name="Howarth C."/>
            <person name="Larson L."/>
            <person name="Lui A."/>
            <person name="MacDonald P.J.P."/>
            <person name="Mehta T."/>
            <person name="Montmayeur A."/>
            <person name="Murphy C."/>
            <person name="Neiman D."/>
            <person name="Pearson M."/>
            <person name="Priest M."/>
            <person name="Roberts A."/>
            <person name="Saif S."/>
            <person name="Shea T."/>
            <person name="Shenoy N."/>
            <person name="Sisk P."/>
            <person name="Stolte C."/>
            <person name="Sykes S."/>
            <person name="Yandava C."/>
            <person name="Wortman J."/>
            <person name="Nusbaum C."/>
            <person name="Birren B."/>
        </authorList>
    </citation>
    <scope>NUCLEOTIDE SEQUENCE</scope>
    <source>
        <strain evidence="3">R3-111a-1</strain>
    </source>
</reference>
<evidence type="ECO:0000256" key="1">
    <source>
        <dbReference type="SAM" id="MobiDB-lite"/>
    </source>
</evidence>
<dbReference type="Pfam" id="PF01918">
    <property type="entry name" value="Alba"/>
    <property type="match status" value="1"/>
</dbReference>
<dbReference type="AlphaFoldDB" id="J3PJW4"/>
<reference evidence="5" key="1">
    <citation type="submission" date="2010-07" db="EMBL/GenBank/DDBJ databases">
        <title>The genome sequence of Gaeumannomyces graminis var. tritici strain R3-111a-1.</title>
        <authorList>
            <consortium name="The Broad Institute Genome Sequencing Platform"/>
            <person name="Ma L.-J."/>
            <person name="Dead R."/>
            <person name="Young S."/>
            <person name="Zeng Q."/>
            <person name="Koehrsen M."/>
            <person name="Alvarado L."/>
            <person name="Berlin A."/>
            <person name="Chapman S.B."/>
            <person name="Chen Z."/>
            <person name="Freedman E."/>
            <person name="Gellesch M."/>
            <person name="Goldberg J."/>
            <person name="Griggs A."/>
            <person name="Gujja S."/>
            <person name="Heilman E.R."/>
            <person name="Heiman D."/>
            <person name="Hepburn T."/>
            <person name="Howarth C."/>
            <person name="Jen D."/>
            <person name="Larson L."/>
            <person name="Mehta T."/>
            <person name="Neiman D."/>
            <person name="Pearson M."/>
            <person name="Roberts A."/>
            <person name="Saif S."/>
            <person name="Shea T."/>
            <person name="Shenoy N."/>
            <person name="Sisk P."/>
            <person name="Stolte C."/>
            <person name="Sykes S."/>
            <person name="Walk T."/>
            <person name="White J."/>
            <person name="Yandava C."/>
            <person name="Haas B."/>
            <person name="Nusbaum C."/>
            <person name="Birren B."/>
        </authorList>
    </citation>
    <scope>NUCLEOTIDE SEQUENCE [LARGE SCALE GENOMIC DNA]</scope>
    <source>
        <strain evidence="5">R3-111a-1</strain>
    </source>
</reference>
<evidence type="ECO:0000313" key="4">
    <source>
        <dbReference type="EnsemblFungi" id="EJT68628"/>
    </source>
</evidence>
<dbReference type="GO" id="GO:0003676">
    <property type="term" value="F:nucleic acid binding"/>
    <property type="evidence" value="ECO:0007669"/>
    <property type="project" value="InterPro"/>
</dbReference>
<dbReference type="EMBL" id="GL385449">
    <property type="protein sequence ID" value="EJT68628.1"/>
    <property type="molecule type" value="Genomic_DNA"/>
</dbReference>
<dbReference type="OrthoDB" id="424402at2759"/>
<feature type="domain" description="DNA/RNA-binding protein Alba-like" evidence="2">
    <location>
        <begin position="66"/>
        <end position="137"/>
    </location>
</feature>